<dbReference type="InterPro" id="IPR007730">
    <property type="entry name" value="SPOR-like_dom"/>
</dbReference>
<comment type="caution">
    <text evidence="3">The sequence shown here is derived from an EMBL/GenBank/DDBJ whole genome shotgun (WGS) entry which is preliminary data.</text>
</comment>
<dbReference type="AlphaFoldDB" id="A0A5C8L0T4"/>
<dbReference type="GO" id="GO:0030428">
    <property type="term" value="C:cell septum"/>
    <property type="evidence" value="ECO:0007669"/>
    <property type="project" value="TreeGrafter"/>
</dbReference>
<evidence type="ECO:0000313" key="3">
    <source>
        <dbReference type="EMBL" id="TXK66031.1"/>
    </source>
</evidence>
<dbReference type="GO" id="GO:0032153">
    <property type="term" value="C:cell division site"/>
    <property type="evidence" value="ECO:0007669"/>
    <property type="project" value="TreeGrafter"/>
</dbReference>
<dbReference type="PANTHER" id="PTHR38687:SF1">
    <property type="entry name" value="CELL DIVISION PROTEIN DEDD"/>
    <property type="match status" value="1"/>
</dbReference>
<evidence type="ECO:0000259" key="2">
    <source>
        <dbReference type="PROSITE" id="PS51724"/>
    </source>
</evidence>
<dbReference type="InterPro" id="IPR036680">
    <property type="entry name" value="SPOR-like_sf"/>
</dbReference>
<feature type="domain" description="SPOR" evidence="2">
    <location>
        <begin position="33"/>
        <end position="112"/>
    </location>
</feature>
<evidence type="ECO:0000313" key="4">
    <source>
        <dbReference type="Proteomes" id="UP000321248"/>
    </source>
</evidence>
<dbReference type="Proteomes" id="UP000321248">
    <property type="component" value="Unassembled WGS sequence"/>
</dbReference>
<protein>
    <submittedName>
        <fullName evidence="3">Protein dedD</fullName>
    </submittedName>
</protein>
<feature type="region of interest" description="Disordered" evidence="1">
    <location>
        <begin position="94"/>
        <end position="113"/>
    </location>
</feature>
<feature type="compositionally biased region" description="Basic residues" evidence="1">
    <location>
        <begin position="8"/>
        <end position="27"/>
    </location>
</feature>
<accession>A0A5C8L0T4</accession>
<name>A0A5C8L0T4_9GAMM</name>
<dbReference type="GO" id="GO:0042834">
    <property type="term" value="F:peptidoglycan binding"/>
    <property type="evidence" value="ECO:0007669"/>
    <property type="project" value="InterPro"/>
</dbReference>
<dbReference type="GO" id="GO:0032506">
    <property type="term" value="P:cytokinetic process"/>
    <property type="evidence" value="ECO:0007669"/>
    <property type="project" value="TreeGrafter"/>
</dbReference>
<feature type="region of interest" description="Disordered" evidence="1">
    <location>
        <begin position="1"/>
        <end position="35"/>
    </location>
</feature>
<reference evidence="3 4" key="1">
    <citation type="submission" date="2019-08" db="EMBL/GenBank/DDBJ databases">
        <authorList>
            <person name="Karlyshev A.V."/>
        </authorList>
    </citation>
    <scope>NUCLEOTIDE SEQUENCE [LARGE SCALE GENOMIC DNA]</scope>
    <source>
        <strain evidence="3 4">Alg18-2.2</strain>
    </source>
</reference>
<sequence>MHSAPRAMPRHWRRSARRAGRPRRRRAAPAAGAAPSTGFAVQLGAFRSEGDAAALVNQLRGAGFTVFSERVQTANGTLHRVRVGPELDRAAAERLKSRLPAPHSANGMIVSHP</sequence>
<gene>
    <name evidence="3" type="ORF">FU658_02965</name>
</gene>
<dbReference type="Pfam" id="PF05036">
    <property type="entry name" value="SPOR"/>
    <property type="match status" value="1"/>
</dbReference>
<organism evidence="3 4">
    <name type="scientific">Alkalisalibacterium limincola</name>
    <dbReference type="NCBI Taxonomy" id="2699169"/>
    <lineage>
        <taxon>Bacteria</taxon>
        <taxon>Pseudomonadati</taxon>
        <taxon>Pseudomonadota</taxon>
        <taxon>Gammaproteobacteria</taxon>
        <taxon>Lysobacterales</taxon>
        <taxon>Lysobacteraceae</taxon>
        <taxon>Alkalisalibacterium</taxon>
    </lineage>
</organism>
<dbReference type="SUPFAM" id="SSF110997">
    <property type="entry name" value="Sporulation related repeat"/>
    <property type="match status" value="1"/>
</dbReference>
<dbReference type="PROSITE" id="PS51724">
    <property type="entry name" value="SPOR"/>
    <property type="match status" value="1"/>
</dbReference>
<dbReference type="PANTHER" id="PTHR38687">
    <property type="entry name" value="CELL DIVISION PROTEIN DEDD-RELATED"/>
    <property type="match status" value="1"/>
</dbReference>
<evidence type="ECO:0000256" key="1">
    <source>
        <dbReference type="SAM" id="MobiDB-lite"/>
    </source>
</evidence>
<dbReference type="Gene3D" id="3.30.70.1070">
    <property type="entry name" value="Sporulation related repeat"/>
    <property type="match status" value="1"/>
</dbReference>
<keyword evidence="4" id="KW-1185">Reference proteome</keyword>
<dbReference type="InterPro" id="IPR052521">
    <property type="entry name" value="Cell_div_SPOR-domain"/>
</dbReference>
<dbReference type="EMBL" id="VRTS01000001">
    <property type="protein sequence ID" value="TXK66031.1"/>
    <property type="molecule type" value="Genomic_DNA"/>
</dbReference>
<proteinExistence type="predicted"/>
<dbReference type="OrthoDB" id="7069135at2"/>